<evidence type="ECO:0000256" key="1">
    <source>
        <dbReference type="SAM" id="MobiDB-lite"/>
    </source>
</evidence>
<dbReference type="Gene3D" id="1.20.1640.10">
    <property type="entry name" value="Multidrug efflux transporter AcrB transmembrane domain"/>
    <property type="match status" value="2"/>
</dbReference>
<keyword evidence="2 3" id="KW-0812">Transmembrane</keyword>
<sequence length="1409" mass="153371">MSDLDTKPHNPPLSGVVEESENLGIAGRTARFFINSPLSPLLYLTMFLLGMAGLIMTPRQEDPQISVPLIDLFVQYPGAPVEEVASLAIQPLERMMWEIPGVKHVYSASQRGGGMVTVQFEVGEEMEPSLVKVNEQLASNMDKIPNGVSPPLVQAKGIDDVPVVTLTLWSDKDYNGDGIPDVDDSQLRRLALSVLQSIKEIPDTGEGFVVGGRAEQVTIEVLPERLAGYGISLGQVAQAIQQANVEQQAGNVEAAGTHFTVVTGRFLRTADDINQLKVGSHNGVPVYVRDVALVHQGPEDAKRMVAYYTGAASENPDLAVSVPAVTVAIAKKKGTNGVDVANKVLERVEELKGRLIPSNVQVSVTRNYGKTANDKVTALIFKLFVATFFVFILVWWAFRALKPAIVVLLVIPVVLLFTVFGAWMLGFTIDRVSLFALIFSIGILVDDAIVVVENIYRRWLEEGKTDAETAVDAVREVGNPTILATLTVIGALLPMGFVSGMMGPYMMPIPALGSVAMVISLFAAFVFTPWLAIHPVFRPSMEYLAIAEKREHREAEKLEKVFRRILMPMIENPRKARRFRLAMWGVFLLMCSMFYFKLVVVKMLPLDNKPEYSVVLDMPEGTALAETANRANQIANLVRKLPEVTAVQVYVGTAKPFDFNGMVRHYYLRNKPWQAEIQVQLLDKHERKRSSHEIAVETRARVKELFKDVNANFAVVEMPPGPPVLQSVVATVYGPDAPTRHKVAADLTEIFSEAPNLTDVDNYMVKPHDYWRFVVDRDKADMRGISVDSINKNLAMALGGMVLGDVKQRAGHEPVNIVIQVPLAERSQITRLGDLLIQSVDGVGVPLRELGEFKRVPVEPTVFNKDLRAVEYVVADVGGRLAAPVYGMMQVEDLLGHWKDDKPYVTPDNIKLEDNTFWTGPPPTDGHSGFEWTGEWTVTYETFRDMGAAFAAALVLIYILVVWEFGNFRIPALIMSPIPLTLLGILPMHAIFFALGLGGEFTATSMIGWIALAGIIVRNSILLVDFSIHEVQKGVSVPEAVIRACKTRTRPILITAFALVFASSVIFFDPIFQGMAISLASGVLVSTILTLVVIPLGMVAASDSLCEAAGRRCPKAPKGRKGPQGGGSGGGGRTFLKRGWNAVATVLIGAIGLFASVIRMFRGKNKAQPHRHVATESASTPQKTAAQKSGAQKTPEERAVGQNRADTVSDEEEGKSLDVERVEKDLEIIAQPLRKSAASAVILEESKKSVPPRKKTVKKQAAKKVAAKAKPALEVDSKATDKGATDKKSNKVVTKKPGAKKTVVRKAAAKKPATRQSAPKKATAKKTAAKKAVAKKAVAKKDATKKAVARKTPVVQKGAPGKSPVKTATAAPRKKVAKKKVMPLAVARKNGRRGIRLKSLDSSDDGLSS</sequence>
<feature type="transmembrane region" description="Helical" evidence="2">
    <location>
        <begin position="972"/>
        <end position="995"/>
    </location>
</feature>
<dbReference type="InterPro" id="IPR027463">
    <property type="entry name" value="AcrB_DN_DC_subdom"/>
</dbReference>
<dbReference type="Gene3D" id="3.30.70.1320">
    <property type="entry name" value="Multidrug efflux transporter AcrB pore domain like"/>
    <property type="match status" value="1"/>
</dbReference>
<dbReference type="PANTHER" id="PTHR32063:SF16">
    <property type="entry name" value="CATION EFFLUX SYSTEM (ACRB_ACRD_ACRF FAMILY)"/>
    <property type="match status" value="1"/>
</dbReference>
<dbReference type="RefSeq" id="WP_082030557.1">
    <property type="nucleotide sequence ID" value="NZ_AP012273.1"/>
</dbReference>
<feature type="transmembrane region" description="Helical" evidence="2">
    <location>
        <begin position="581"/>
        <end position="600"/>
    </location>
</feature>
<dbReference type="EMBL" id="AP012273">
    <property type="protein sequence ID" value="BAO43584.1"/>
    <property type="molecule type" value="Genomic_DNA"/>
</dbReference>
<dbReference type="Pfam" id="PF00873">
    <property type="entry name" value="ACR_tran"/>
    <property type="match status" value="2"/>
</dbReference>
<dbReference type="Gene3D" id="3.30.70.1430">
    <property type="entry name" value="Multidrug efflux transporter AcrB pore domain"/>
    <property type="match status" value="2"/>
</dbReference>
<feature type="compositionally biased region" description="Basic residues" evidence="1">
    <location>
        <begin position="1372"/>
        <end position="1381"/>
    </location>
</feature>
<feature type="region of interest" description="Disordered" evidence="1">
    <location>
        <begin position="1267"/>
        <end position="1409"/>
    </location>
</feature>
<feature type="compositionally biased region" description="Polar residues" evidence="1">
    <location>
        <begin position="1176"/>
        <end position="1192"/>
    </location>
</feature>
<feature type="transmembrane region" description="Helical" evidence="2">
    <location>
        <begin position="404"/>
        <end position="425"/>
    </location>
</feature>
<feature type="transmembrane region" description="Helical" evidence="2">
    <location>
        <begin position="946"/>
        <end position="966"/>
    </location>
</feature>
<keyword evidence="4" id="KW-1185">Reference proteome</keyword>
<dbReference type="Proteomes" id="UP000031631">
    <property type="component" value="Chromosome"/>
</dbReference>
<feature type="compositionally biased region" description="Basic and acidic residues" evidence="1">
    <location>
        <begin position="1271"/>
        <end position="1289"/>
    </location>
</feature>
<feature type="compositionally biased region" description="Basic residues" evidence="1">
    <location>
        <begin position="1112"/>
        <end position="1121"/>
    </location>
</feature>
<feature type="compositionally biased region" description="Basic residues" evidence="1">
    <location>
        <begin position="1293"/>
        <end position="1313"/>
    </location>
</feature>
<gene>
    <name evidence="3" type="ORF">TBH_C0646</name>
</gene>
<evidence type="ECO:0000313" key="3">
    <source>
        <dbReference type="EMBL" id="BAO43584.1"/>
    </source>
</evidence>
<feature type="transmembrane region" description="Helical" evidence="2">
    <location>
        <begin position="432"/>
        <end position="452"/>
    </location>
</feature>
<dbReference type="KEGG" id="tbn:TBH_C0646"/>
<protein>
    <submittedName>
        <fullName evidence="3">RND family efflux transporter transmembrane subunit</fullName>
    </submittedName>
</protein>
<feature type="region of interest" description="Disordered" evidence="1">
    <location>
        <begin position="1112"/>
        <end position="1132"/>
    </location>
</feature>
<feature type="transmembrane region" description="Helical" evidence="2">
    <location>
        <begin position="481"/>
        <end position="499"/>
    </location>
</feature>
<dbReference type="SUPFAM" id="SSF82693">
    <property type="entry name" value="Multidrug efflux transporter AcrB pore domain, PN1, PN2, PC1 and PC2 subdomains"/>
    <property type="match status" value="3"/>
</dbReference>
<feature type="transmembrane region" description="Helical" evidence="2">
    <location>
        <begin position="376"/>
        <end position="398"/>
    </location>
</feature>
<proteinExistence type="predicted"/>
<keyword evidence="2" id="KW-1133">Transmembrane helix</keyword>
<name>A0A7U6JGG5_9GAMM</name>
<evidence type="ECO:0000256" key="2">
    <source>
        <dbReference type="SAM" id="Phobius"/>
    </source>
</evidence>
<accession>A0A7U6JGG5</accession>
<dbReference type="Gene3D" id="3.30.2090.10">
    <property type="entry name" value="Multidrug efflux transporter AcrB TolC docking domain, DN and DC subdomains"/>
    <property type="match status" value="2"/>
</dbReference>
<dbReference type="PANTHER" id="PTHR32063">
    <property type="match status" value="1"/>
</dbReference>
<dbReference type="OrthoDB" id="9758297at2"/>
<feature type="region of interest" description="Disordered" evidence="1">
    <location>
        <begin position="1166"/>
        <end position="1217"/>
    </location>
</feature>
<feature type="transmembrane region" description="Helical" evidence="2">
    <location>
        <begin position="1079"/>
        <end position="1101"/>
    </location>
</feature>
<feature type="transmembrane region" description="Helical" evidence="2">
    <location>
        <begin position="38"/>
        <end position="56"/>
    </location>
</feature>
<feature type="compositionally biased region" description="Basic residues" evidence="1">
    <location>
        <begin position="1322"/>
        <end position="1338"/>
    </location>
</feature>
<dbReference type="PRINTS" id="PR00702">
    <property type="entry name" value="ACRIFLAVINRP"/>
</dbReference>
<keyword evidence="2" id="KW-0472">Membrane</keyword>
<dbReference type="Gene3D" id="3.30.70.1440">
    <property type="entry name" value="Multidrug efflux transporter AcrB pore domain"/>
    <property type="match status" value="1"/>
</dbReference>
<reference evidence="3 4" key="1">
    <citation type="journal article" date="2014" name="PLoS ONE">
        <title>Physiological and genomic features of a novel sulfur-oxidizing gammaproteobacterium belonging to a previously uncultivated symbiotic lineage isolated from a hydrothermal vent.</title>
        <authorList>
            <person name="Nunoura T."/>
            <person name="Takaki Y."/>
            <person name="Kazama H."/>
            <person name="Kakuta J."/>
            <person name="Shimamura S."/>
            <person name="Makita H."/>
            <person name="Hirai M."/>
            <person name="Miyazaki M."/>
            <person name="Takai K."/>
        </authorList>
    </citation>
    <scope>NUCLEOTIDE SEQUENCE [LARGE SCALE GENOMIC DNA]</scope>
    <source>
        <strain evidence="3 4">Hiromi1</strain>
    </source>
</reference>
<feature type="transmembrane region" description="Helical" evidence="2">
    <location>
        <begin position="1007"/>
        <end position="1028"/>
    </location>
</feature>
<feature type="transmembrane region" description="Helical" evidence="2">
    <location>
        <begin position="511"/>
        <end position="533"/>
    </location>
</feature>
<dbReference type="SUPFAM" id="SSF82714">
    <property type="entry name" value="Multidrug efflux transporter AcrB TolC docking domain, DN and DC subdomains"/>
    <property type="match status" value="2"/>
</dbReference>
<feature type="transmembrane region" description="Helical" evidence="2">
    <location>
        <begin position="1140"/>
        <end position="1161"/>
    </location>
</feature>
<feature type="compositionally biased region" description="Gly residues" evidence="1">
    <location>
        <begin position="1122"/>
        <end position="1132"/>
    </location>
</feature>
<organism evidence="3 4">
    <name type="scientific">Thiolapillus brandeum</name>
    <dbReference type="NCBI Taxonomy" id="1076588"/>
    <lineage>
        <taxon>Bacteria</taxon>
        <taxon>Pseudomonadati</taxon>
        <taxon>Pseudomonadota</taxon>
        <taxon>Gammaproteobacteria</taxon>
        <taxon>Chromatiales</taxon>
        <taxon>Sedimenticolaceae</taxon>
        <taxon>Thiolapillus</taxon>
    </lineage>
</organism>
<dbReference type="InterPro" id="IPR001036">
    <property type="entry name" value="Acrflvin-R"/>
</dbReference>
<dbReference type="GO" id="GO:0005886">
    <property type="term" value="C:plasma membrane"/>
    <property type="evidence" value="ECO:0007669"/>
    <property type="project" value="TreeGrafter"/>
</dbReference>
<dbReference type="GO" id="GO:0042910">
    <property type="term" value="F:xenobiotic transmembrane transporter activity"/>
    <property type="evidence" value="ECO:0007669"/>
    <property type="project" value="TreeGrafter"/>
</dbReference>
<feature type="transmembrane region" description="Helical" evidence="2">
    <location>
        <begin position="1052"/>
        <end position="1072"/>
    </location>
</feature>
<dbReference type="SUPFAM" id="SSF82866">
    <property type="entry name" value="Multidrug efflux transporter AcrB transmembrane domain"/>
    <property type="match status" value="2"/>
</dbReference>
<evidence type="ECO:0000313" key="4">
    <source>
        <dbReference type="Proteomes" id="UP000031631"/>
    </source>
</evidence>